<name>A0ABX0K2J3_9PROT</name>
<evidence type="ECO:0000313" key="2">
    <source>
        <dbReference type="Proteomes" id="UP000631653"/>
    </source>
</evidence>
<evidence type="ECO:0000313" key="1">
    <source>
        <dbReference type="EMBL" id="NHN88460.1"/>
    </source>
</evidence>
<gene>
    <name evidence="1" type="ORF">GOB81_07435</name>
</gene>
<organism evidence="1 2">
    <name type="scientific">Acetobacter conturbans</name>
    <dbReference type="NCBI Taxonomy" id="1737472"/>
    <lineage>
        <taxon>Bacteria</taxon>
        <taxon>Pseudomonadati</taxon>
        <taxon>Pseudomonadota</taxon>
        <taxon>Alphaproteobacteria</taxon>
        <taxon>Acetobacterales</taxon>
        <taxon>Acetobacteraceae</taxon>
        <taxon>Acetobacter</taxon>
    </lineage>
</organism>
<keyword evidence="2" id="KW-1185">Reference proteome</keyword>
<proteinExistence type="predicted"/>
<accession>A0ABX0K2J3</accession>
<dbReference type="RefSeq" id="WP_173569739.1">
    <property type="nucleotide sequence ID" value="NZ_WOSY01000005.1"/>
</dbReference>
<comment type="caution">
    <text evidence="1">The sequence shown here is derived from an EMBL/GenBank/DDBJ whole genome shotgun (WGS) entry which is preliminary data.</text>
</comment>
<dbReference type="EMBL" id="WOSY01000005">
    <property type="protein sequence ID" value="NHN88460.1"/>
    <property type="molecule type" value="Genomic_DNA"/>
</dbReference>
<sequence length="84" mass="9753">MADERLDLLFHPHHLACQPDLYGFARYGKGERFLNSNVPDDPFLDVQKGVTLASSRVLIFRSEKYRAHTHPPRNFRGVVQRMLC</sequence>
<dbReference type="Proteomes" id="UP000631653">
    <property type="component" value="Unassembled WGS sequence"/>
</dbReference>
<reference evidence="1 2" key="1">
    <citation type="journal article" date="2020" name="Int. J. Syst. Evol. Microbiol.">
        <title>Novel acetic acid bacteria from cider fermentations: Acetobacter conturbans sp. nov. and Acetobacter fallax sp. nov.</title>
        <authorList>
            <person name="Sombolestani A.S."/>
            <person name="Cleenwerck I."/>
            <person name="Cnockaert M."/>
            <person name="Borremans W."/>
            <person name="Wieme A.D."/>
            <person name="De Vuyst L."/>
            <person name="Vandamme P."/>
        </authorList>
    </citation>
    <scope>NUCLEOTIDE SEQUENCE [LARGE SCALE GENOMIC DNA]</scope>
    <source>
        <strain evidence="1 2">LMG 1627</strain>
    </source>
</reference>
<protein>
    <submittedName>
        <fullName evidence="1">Uncharacterized protein</fullName>
    </submittedName>
</protein>